<dbReference type="SUPFAM" id="SSF81383">
    <property type="entry name" value="F-box domain"/>
    <property type="match status" value="1"/>
</dbReference>
<dbReference type="OrthoDB" id="1106385at2759"/>
<comment type="caution">
    <text evidence="2">The sequence shown here is derived from an EMBL/GenBank/DDBJ whole genome shotgun (WGS) entry which is preliminary data.</text>
</comment>
<evidence type="ECO:0000313" key="3">
    <source>
        <dbReference type="Proteomes" id="UP000886595"/>
    </source>
</evidence>
<dbReference type="InterPro" id="IPR036047">
    <property type="entry name" value="F-box-like_dom_sf"/>
</dbReference>
<protein>
    <recommendedName>
        <fullName evidence="1">F-box associated beta-propeller type 1 domain-containing protein</fullName>
    </recommendedName>
</protein>
<proteinExistence type="predicted"/>
<feature type="domain" description="F-box associated beta-propeller type 1" evidence="1">
    <location>
        <begin position="63"/>
        <end position="144"/>
    </location>
</feature>
<gene>
    <name evidence="2" type="ORF">Bca52824_009422</name>
</gene>
<accession>A0A8X8B6V5</accession>
<organism evidence="2 3">
    <name type="scientific">Brassica carinata</name>
    <name type="common">Ethiopian mustard</name>
    <name type="synonym">Abyssinian cabbage</name>
    <dbReference type="NCBI Taxonomy" id="52824"/>
    <lineage>
        <taxon>Eukaryota</taxon>
        <taxon>Viridiplantae</taxon>
        <taxon>Streptophyta</taxon>
        <taxon>Embryophyta</taxon>
        <taxon>Tracheophyta</taxon>
        <taxon>Spermatophyta</taxon>
        <taxon>Magnoliopsida</taxon>
        <taxon>eudicotyledons</taxon>
        <taxon>Gunneridae</taxon>
        <taxon>Pentapetalae</taxon>
        <taxon>rosids</taxon>
        <taxon>malvids</taxon>
        <taxon>Brassicales</taxon>
        <taxon>Brassicaceae</taxon>
        <taxon>Brassiceae</taxon>
        <taxon>Brassica</taxon>
    </lineage>
</organism>
<dbReference type="EMBL" id="JAAMPC010000002">
    <property type="protein sequence ID" value="KAG2326694.1"/>
    <property type="molecule type" value="Genomic_DNA"/>
</dbReference>
<keyword evidence="3" id="KW-1185">Reference proteome</keyword>
<reference evidence="2 3" key="1">
    <citation type="submission" date="2020-02" db="EMBL/GenBank/DDBJ databases">
        <authorList>
            <person name="Ma Q."/>
            <person name="Huang Y."/>
            <person name="Song X."/>
            <person name="Pei D."/>
        </authorList>
    </citation>
    <scope>NUCLEOTIDE SEQUENCE [LARGE SCALE GENOMIC DNA]</scope>
    <source>
        <strain evidence="2">Sxm20200214</strain>
        <tissue evidence="2">Leaf</tissue>
    </source>
</reference>
<dbReference type="PANTHER" id="PTHR31672">
    <property type="entry name" value="BNACNNG10540D PROTEIN"/>
    <property type="match status" value="1"/>
</dbReference>
<dbReference type="InterPro" id="IPR006527">
    <property type="entry name" value="F-box-assoc_dom_typ1"/>
</dbReference>
<dbReference type="Proteomes" id="UP000886595">
    <property type="component" value="Unassembled WGS sequence"/>
</dbReference>
<evidence type="ECO:0000259" key="1">
    <source>
        <dbReference type="Pfam" id="PF07734"/>
    </source>
</evidence>
<dbReference type="InterPro" id="IPR050796">
    <property type="entry name" value="SCF_F-box_component"/>
</dbReference>
<evidence type="ECO:0000313" key="2">
    <source>
        <dbReference type="EMBL" id="KAG2326694.1"/>
    </source>
</evidence>
<dbReference type="Pfam" id="PF07734">
    <property type="entry name" value="FBA_1"/>
    <property type="match status" value="1"/>
</dbReference>
<sequence>MKKMSDLQRDIQEDVLCRIPMTSLRPVRSTCKKWNTLSICDLFANKHLAHQVKVAEEAKDPLMVMMMDYRVHLVRLNLYNTNNDDDVVKREAKLIGLDQIDVCEIFHSDGLLLCIPKDHSRLVAWNPYWGQPRWIEHTHDYHKMGQ</sequence>
<name>A0A8X8B6V5_BRACI</name>
<dbReference type="AlphaFoldDB" id="A0A8X8B6V5"/>